<dbReference type="SMART" id="SM00471">
    <property type="entry name" value="HDc"/>
    <property type="match status" value="1"/>
</dbReference>
<feature type="transmembrane region" description="Helical" evidence="4">
    <location>
        <begin position="99"/>
        <end position="123"/>
    </location>
</feature>
<evidence type="ECO:0000313" key="8">
    <source>
        <dbReference type="EMBL" id="MDC3421215.1"/>
    </source>
</evidence>
<organism evidence="8 9">
    <name type="scientific">Aquibacillus koreensis</name>
    <dbReference type="NCBI Taxonomy" id="279446"/>
    <lineage>
        <taxon>Bacteria</taxon>
        <taxon>Bacillati</taxon>
        <taxon>Bacillota</taxon>
        <taxon>Bacilli</taxon>
        <taxon>Bacillales</taxon>
        <taxon>Bacillaceae</taxon>
        <taxon>Aquibacillus</taxon>
    </lineage>
</organism>
<evidence type="ECO:0000259" key="7">
    <source>
        <dbReference type="PROSITE" id="PS51832"/>
    </source>
</evidence>
<dbReference type="CDD" id="cd06225">
    <property type="entry name" value="HAMP"/>
    <property type="match status" value="1"/>
</dbReference>
<dbReference type="Gene3D" id="1.10.3210.10">
    <property type="entry name" value="Hypothetical protein af1432"/>
    <property type="match status" value="1"/>
</dbReference>
<dbReference type="GO" id="GO:0005886">
    <property type="term" value="C:plasma membrane"/>
    <property type="evidence" value="ECO:0007669"/>
    <property type="project" value="UniProtKB-SubCell"/>
</dbReference>
<reference evidence="8" key="1">
    <citation type="submission" date="2022-06" db="EMBL/GenBank/DDBJ databases">
        <title>Aquibacillus sp. a new bacterium isolated from soil saline samples.</title>
        <authorList>
            <person name="Galisteo C."/>
            <person name="De La Haba R."/>
            <person name="Sanchez-Porro C."/>
            <person name="Ventosa A."/>
        </authorList>
    </citation>
    <scope>NUCLEOTIDE SEQUENCE</scope>
    <source>
        <strain evidence="8">JCM 12387</strain>
    </source>
</reference>
<keyword evidence="4" id="KW-1133">Transmembrane helix</keyword>
<dbReference type="InterPro" id="IPR037522">
    <property type="entry name" value="HD_GYP_dom"/>
</dbReference>
<proteinExistence type="predicted"/>
<dbReference type="EMBL" id="JAMQJZ010000009">
    <property type="protein sequence ID" value="MDC3421215.1"/>
    <property type="molecule type" value="Genomic_DNA"/>
</dbReference>
<evidence type="ECO:0000259" key="6">
    <source>
        <dbReference type="PROSITE" id="PS51831"/>
    </source>
</evidence>
<name>A0A9X3WLY7_9BACI</name>
<dbReference type="PROSITE" id="PS51831">
    <property type="entry name" value="HD"/>
    <property type="match status" value="1"/>
</dbReference>
<comment type="subcellular location">
    <subcellularLocation>
        <location evidence="1">Cell membrane</location>
    </subcellularLocation>
</comment>
<feature type="transmembrane region" description="Helical" evidence="4">
    <location>
        <begin position="12"/>
        <end position="31"/>
    </location>
</feature>
<dbReference type="Pfam" id="PF00672">
    <property type="entry name" value="HAMP"/>
    <property type="match status" value="1"/>
</dbReference>
<dbReference type="Gene3D" id="6.10.340.10">
    <property type="match status" value="1"/>
</dbReference>
<evidence type="ECO:0000256" key="1">
    <source>
        <dbReference type="ARBA" id="ARBA00004236"/>
    </source>
</evidence>
<evidence type="ECO:0000313" key="9">
    <source>
        <dbReference type="Proteomes" id="UP001145072"/>
    </source>
</evidence>
<evidence type="ECO:0000256" key="2">
    <source>
        <dbReference type="ARBA" id="ARBA00022475"/>
    </source>
</evidence>
<dbReference type="GO" id="GO:0007165">
    <property type="term" value="P:signal transduction"/>
    <property type="evidence" value="ECO:0007669"/>
    <property type="project" value="InterPro"/>
</dbReference>
<comment type="caution">
    <text evidence="8">The sequence shown here is derived from an EMBL/GenBank/DDBJ whole genome shotgun (WGS) entry which is preliminary data.</text>
</comment>
<feature type="transmembrane region" description="Helical" evidence="4">
    <location>
        <begin position="129"/>
        <end position="155"/>
    </location>
</feature>
<feature type="domain" description="HD" evidence="6">
    <location>
        <begin position="326"/>
        <end position="451"/>
    </location>
</feature>
<dbReference type="InterPro" id="IPR006675">
    <property type="entry name" value="HDIG_dom"/>
</dbReference>
<evidence type="ECO:0000259" key="5">
    <source>
        <dbReference type="PROSITE" id="PS50885"/>
    </source>
</evidence>
<evidence type="ECO:0000256" key="4">
    <source>
        <dbReference type="SAM" id="Phobius"/>
    </source>
</evidence>
<dbReference type="PANTHER" id="PTHR43155:SF2">
    <property type="entry name" value="CYCLIC DI-GMP PHOSPHODIESTERASE PA4108"/>
    <property type="match status" value="1"/>
</dbReference>
<dbReference type="AlphaFoldDB" id="A0A9X3WLY7"/>
<feature type="transmembrane region" description="Helical" evidence="4">
    <location>
        <begin position="43"/>
        <end position="65"/>
    </location>
</feature>
<dbReference type="RefSeq" id="WP_259871661.1">
    <property type="nucleotide sequence ID" value="NZ_JAMQJZ010000009.1"/>
</dbReference>
<keyword evidence="9" id="KW-1185">Reference proteome</keyword>
<accession>A0A9X3WLY7</accession>
<dbReference type="PANTHER" id="PTHR43155">
    <property type="entry name" value="CYCLIC DI-GMP PHOSPHODIESTERASE PA4108-RELATED"/>
    <property type="match status" value="1"/>
</dbReference>
<dbReference type="CDD" id="cd00077">
    <property type="entry name" value="HDc"/>
    <property type="match status" value="1"/>
</dbReference>
<feature type="transmembrane region" description="Helical" evidence="4">
    <location>
        <begin position="227"/>
        <end position="249"/>
    </location>
</feature>
<feature type="transmembrane region" description="Helical" evidence="4">
    <location>
        <begin position="193"/>
        <end position="215"/>
    </location>
</feature>
<dbReference type="InterPro" id="IPR003607">
    <property type="entry name" value="HD/PDEase_dom"/>
</dbReference>
<keyword evidence="2" id="KW-1003">Cell membrane</keyword>
<gene>
    <name evidence="8" type="ORF">NC661_12620</name>
</gene>
<sequence length="500" mass="56776">MIYKKFQYRLMGNYLIGSFIAVVIFGSVFITQTLQIPQNDMDILVGILLISIFTMITSEGIAFHYHIKPIKHVMKIDTAPLEELRHAYSRVLRFPTLTFIRILLPHLLGLAIPSTMLTFAFVANGSLSIPYYYIGFAWIGAFLIALIHGIIEFLLATSAIKPLLKALKDQTLVLYNVDLSLEDYVLLSIRKKFFFSILLIGIFPILLYSLASFIYLFQSYPAIVKEYWQWSGIIILLVSIISFYFSILLTREVQQPIQQLQHGMHNVQNGQKSYLEGFYSDEFSTLISGFNHMAKSIHDKEAQNEELLESIFTIFAATLDARDPYTAGHSIRVANYATEIGERFGLGKEDLDILRKSALLHDIGKIGIRDQVLLKDGKLTDEEFDQIKLHPSIGADILHQIQPKEAMLTLIPGVKYHHERFDGKGYPEGLTGEKIPVFGRILAVADAYDAMTSNRPYRKGMAEHVALNIIEEGKGTQWDPTFAEIFIQIERNRISVKVDS</sequence>
<dbReference type="SUPFAM" id="SSF109604">
    <property type="entry name" value="HD-domain/PDEase-like"/>
    <property type="match status" value="1"/>
</dbReference>
<dbReference type="InterPro" id="IPR006674">
    <property type="entry name" value="HD_domain"/>
</dbReference>
<dbReference type="PROSITE" id="PS51832">
    <property type="entry name" value="HD_GYP"/>
    <property type="match status" value="1"/>
</dbReference>
<feature type="domain" description="HAMP" evidence="5">
    <location>
        <begin position="251"/>
        <end position="302"/>
    </location>
</feature>
<feature type="domain" description="HD-GYP" evidence="7">
    <location>
        <begin position="304"/>
        <end position="500"/>
    </location>
</feature>
<evidence type="ECO:0000256" key="3">
    <source>
        <dbReference type="ARBA" id="ARBA00023136"/>
    </source>
</evidence>
<dbReference type="NCBIfam" id="TIGR00277">
    <property type="entry name" value="HDIG"/>
    <property type="match status" value="1"/>
</dbReference>
<dbReference type="InterPro" id="IPR003660">
    <property type="entry name" value="HAMP_dom"/>
</dbReference>
<keyword evidence="4" id="KW-0812">Transmembrane</keyword>
<dbReference type="Pfam" id="PF13487">
    <property type="entry name" value="HD_5"/>
    <property type="match status" value="1"/>
</dbReference>
<dbReference type="PROSITE" id="PS50885">
    <property type="entry name" value="HAMP"/>
    <property type="match status" value="1"/>
</dbReference>
<keyword evidence="3 4" id="KW-0472">Membrane</keyword>
<dbReference type="Proteomes" id="UP001145072">
    <property type="component" value="Unassembled WGS sequence"/>
</dbReference>
<protein>
    <submittedName>
        <fullName evidence="8">HD domain-containing protein</fullName>
    </submittedName>
</protein>